<dbReference type="PANTHER" id="PTHR30511:SF0">
    <property type="entry name" value="ALANINE RACEMASE, CATABOLIC-RELATED"/>
    <property type="match status" value="1"/>
</dbReference>
<accession>A0A7C9R834</accession>
<dbReference type="EMBL" id="JAAKZG010000005">
    <property type="protein sequence ID" value="NGN42136.1"/>
    <property type="molecule type" value="Genomic_DNA"/>
</dbReference>
<dbReference type="SUPFAM" id="SSF50621">
    <property type="entry name" value="Alanine racemase C-terminal domain-like"/>
    <property type="match status" value="1"/>
</dbReference>
<dbReference type="InterPro" id="IPR000821">
    <property type="entry name" value="Ala_racemase"/>
</dbReference>
<dbReference type="InterPro" id="IPR011079">
    <property type="entry name" value="Ala_racemase_C"/>
</dbReference>
<evidence type="ECO:0000256" key="4">
    <source>
        <dbReference type="ARBA" id="ARBA00013089"/>
    </source>
</evidence>
<dbReference type="UniPathway" id="UPA00042">
    <property type="reaction ID" value="UER00497"/>
</dbReference>
<dbReference type="GO" id="GO:0030170">
    <property type="term" value="F:pyridoxal phosphate binding"/>
    <property type="evidence" value="ECO:0007669"/>
    <property type="project" value="UniProtKB-UniRule"/>
</dbReference>
<gene>
    <name evidence="11" type="primary">alr</name>
    <name evidence="11" type="ORF">G6N74_13790</name>
</gene>
<dbReference type="PRINTS" id="PR00992">
    <property type="entry name" value="ALARACEMASE"/>
</dbReference>
<dbReference type="PANTHER" id="PTHR30511">
    <property type="entry name" value="ALANINE RACEMASE"/>
    <property type="match status" value="1"/>
</dbReference>
<dbReference type="AlphaFoldDB" id="A0A7C9R834"/>
<name>A0A7C9R834_9HYPH</name>
<evidence type="ECO:0000313" key="12">
    <source>
        <dbReference type="Proteomes" id="UP000481252"/>
    </source>
</evidence>
<dbReference type="GO" id="GO:0008784">
    <property type="term" value="F:alanine racemase activity"/>
    <property type="evidence" value="ECO:0007669"/>
    <property type="project" value="UniProtKB-UniRule"/>
</dbReference>
<protein>
    <recommendedName>
        <fullName evidence="4 7">Alanine racemase</fullName>
        <ecNumber evidence="4 7">5.1.1.1</ecNumber>
    </recommendedName>
</protein>
<dbReference type="InterPro" id="IPR020622">
    <property type="entry name" value="Ala_racemase_pyridoxalP-BS"/>
</dbReference>
<dbReference type="InterPro" id="IPR029066">
    <property type="entry name" value="PLP-binding_barrel"/>
</dbReference>
<evidence type="ECO:0000256" key="7">
    <source>
        <dbReference type="HAMAP-Rule" id="MF_01201"/>
    </source>
</evidence>
<feature type="domain" description="Alanine racemase C-terminal" evidence="10">
    <location>
        <begin position="251"/>
        <end position="375"/>
    </location>
</feature>
<dbReference type="HAMAP" id="MF_01201">
    <property type="entry name" value="Ala_racemase"/>
    <property type="match status" value="1"/>
</dbReference>
<dbReference type="CDD" id="cd00430">
    <property type="entry name" value="PLPDE_III_AR"/>
    <property type="match status" value="1"/>
</dbReference>
<comment type="catalytic activity">
    <reaction evidence="1 7">
        <text>L-alanine = D-alanine</text>
        <dbReference type="Rhea" id="RHEA:20249"/>
        <dbReference type="ChEBI" id="CHEBI:57416"/>
        <dbReference type="ChEBI" id="CHEBI:57972"/>
        <dbReference type="EC" id="5.1.1.1"/>
    </reaction>
</comment>
<evidence type="ECO:0000256" key="2">
    <source>
        <dbReference type="ARBA" id="ARBA00001933"/>
    </source>
</evidence>
<evidence type="ECO:0000256" key="6">
    <source>
        <dbReference type="ARBA" id="ARBA00023235"/>
    </source>
</evidence>
<dbReference type="Gene3D" id="3.20.20.10">
    <property type="entry name" value="Alanine racemase"/>
    <property type="match status" value="1"/>
</dbReference>
<keyword evidence="5 7" id="KW-0663">Pyridoxal phosphate</keyword>
<comment type="pathway">
    <text evidence="7">Amino-acid biosynthesis; D-alanine biosynthesis; D-alanine from L-alanine: step 1/1.</text>
</comment>
<feature type="active site" description="Proton acceptor; specific for L-alanine" evidence="7">
    <location>
        <position position="272"/>
    </location>
</feature>
<evidence type="ECO:0000259" key="10">
    <source>
        <dbReference type="SMART" id="SM01005"/>
    </source>
</evidence>
<keyword evidence="6 7" id="KW-0413">Isomerase</keyword>
<evidence type="ECO:0000256" key="3">
    <source>
        <dbReference type="ARBA" id="ARBA00007880"/>
    </source>
</evidence>
<dbReference type="InterPro" id="IPR001608">
    <property type="entry name" value="Ala_racemase_N"/>
</dbReference>
<feature type="binding site" evidence="7 9">
    <location>
        <position position="318"/>
    </location>
    <ligand>
        <name>substrate</name>
    </ligand>
</feature>
<evidence type="ECO:0000256" key="5">
    <source>
        <dbReference type="ARBA" id="ARBA00022898"/>
    </source>
</evidence>
<evidence type="ECO:0000256" key="1">
    <source>
        <dbReference type="ARBA" id="ARBA00000316"/>
    </source>
</evidence>
<dbReference type="Gene3D" id="2.40.37.10">
    <property type="entry name" value="Lyase, Ornithine Decarboxylase, Chain A, domain 1"/>
    <property type="match status" value="1"/>
</dbReference>
<comment type="function">
    <text evidence="7">Catalyzes the interconversion of L-alanine and D-alanine. May also act on other amino acids.</text>
</comment>
<evidence type="ECO:0000313" key="11">
    <source>
        <dbReference type="EMBL" id="NGN42136.1"/>
    </source>
</evidence>
<feature type="binding site" evidence="7 9">
    <location>
        <position position="150"/>
    </location>
    <ligand>
        <name>substrate</name>
    </ligand>
</feature>
<dbReference type="Pfam" id="PF01168">
    <property type="entry name" value="Ala_racemase_N"/>
    <property type="match status" value="1"/>
</dbReference>
<evidence type="ECO:0000256" key="8">
    <source>
        <dbReference type="PIRSR" id="PIRSR600821-50"/>
    </source>
</evidence>
<dbReference type="Proteomes" id="UP000481252">
    <property type="component" value="Unassembled WGS sequence"/>
</dbReference>
<dbReference type="GO" id="GO:0005829">
    <property type="term" value="C:cytosol"/>
    <property type="evidence" value="ECO:0007669"/>
    <property type="project" value="TreeGrafter"/>
</dbReference>
<proteinExistence type="inferred from homology"/>
<dbReference type="GO" id="GO:0030632">
    <property type="term" value="P:D-alanine biosynthetic process"/>
    <property type="evidence" value="ECO:0007669"/>
    <property type="project" value="UniProtKB-UniRule"/>
</dbReference>
<keyword evidence="12" id="KW-1185">Reference proteome</keyword>
<sequence>MDRDDARKCETSQPSLAEAGALLTIDLSALRENYRLLKSHLGATRCAGVVKADGYGLGAAEVAKALLAEGCDTFFVAHLGEGLTLRAVLSDGPEIYILNGTPPGAEAEAAAADLITIANSLEQLAAWAAAARALGRKLPVALQVDSGMSRLGMMPGEVETLARNPGLLEGVEVRLVMSHLACADEPEHPANAAQKKAFDLLRSLLPAAPASLTNSSGIFLGPDYHYDLARPGAALYGINPTPGKPNPMREVIRLSAKVIQTRTLEADIGVGYGHTFRTTGPLRAATISLGYADGWHRRAAAGAFFNGVRLPFVGRVSMDSIIIDISALPEGALKAGDLVEMIGSHQTVDDVAGHAGTIGYEVLTGLGHRFHRIYEGG</sequence>
<reference evidence="11 12" key="1">
    <citation type="submission" date="2020-02" db="EMBL/GenBank/DDBJ databases">
        <title>Genome sequence of the type strain CGMCC 1.15528 of Mesorhizobium zhangyense.</title>
        <authorList>
            <person name="Gao J."/>
            <person name="Sun J."/>
        </authorList>
    </citation>
    <scope>NUCLEOTIDE SEQUENCE [LARGE SCALE GENOMIC DNA]</scope>
    <source>
        <strain evidence="11 12">CGMCC 1.15528</strain>
    </source>
</reference>
<feature type="active site" description="Proton acceptor; specific for D-alanine" evidence="7">
    <location>
        <position position="51"/>
    </location>
</feature>
<comment type="cofactor">
    <cofactor evidence="2 7 8">
        <name>pyridoxal 5'-phosphate</name>
        <dbReference type="ChEBI" id="CHEBI:597326"/>
    </cofactor>
</comment>
<comment type="caution">
    <text evidence="11">The sequence shown here is derived from an EMBL/GenBank/DDBJ whole genome shotgun (WGS) entry which is preliminary data.</text>
</comment>
<dbReference type="EC" id="5.1.1.1" evidence="4 7"/>
<organism evidence="11 12">
    <name type="scientific">Mesorhizobium zhangyense</name>
    <dbReference type="NCBI Taxonomy" id="1776730"/>
    <lineage>
        <taxon>Bacteria</taxon>
        <taxon>Pseudomonadati</taxon>
        <taxon>Pseudomonadota</taxon>
        <taxon>Alphaproteobacteria</taxon>
        <taxon>Hyphomicrobiales</taxon>
        <taxon>Phyllobacteriaceae</taxon>
        <taxon>Mesorhizobium</taxon>
    </lineage>
</organism>
<evidence type="ECO:0000256" key="9">
    <source>
        <dbReference type="PIRSR" id="PIRSR600821-52"/>
    </source>
</evidence>
<dbReference type="NCBIfam" id="TIGR00492">
    <property type="entry name" value="alr"/>
    <property type="match status" value="1"/>
</dbReference>
<dbReference type="RefSeq" id="WP_165118240.1">
    <property type="nucleotide sequence ID" value="NZ_JAAKZG010000005.1"/>
</dbReference>
<dbReference type="InterPro" id="IPR009006">
    <property type="entry name" value="Ala_racemase/Decarboxylase_C"/>
</dbReference>
<dbReference type="PROSITE" id="PS00395">
    <property type="entry name" value="ALANINE_RACEMASE"/>
    <property type="match status" value="1"/>
</dbReference>
<dbReference type="SUPFAM" id="SSF51419">
    <property type="entry name" value="PLP-binding barrel"/>
    <property type="match status" value="1"/>
</dbReference>
<dbReference type="SMART" id="SM01005">
    <property type="entry name" value="Ala_racemase_C"/>
    <property type="match status" value="1"/>
</dbReference>
<feature type="modified residue" description="N6-(pyridoxal phosphate)lysine" evidence="7 8">
    <location>
        <position position="51"/>
    </location>
</feature>
<dbReference type="Pfam" id="PF00842">
    <property type="entry name" value="Ala_racemase_C"/>
    <property type="match status" value="1"/>
</dbReference>
<comment type="similarity">
    <text evidence="3 7">Belongs to the alanine racemase family.</text>
</comment>